<protein>
    <recommendedName>
        <fullName evidence="3">Secreted protein</fullName>
    </recommendedName>
</protein>
<dbReference type="RefSeq" id="WP_161057929.1">
    <property type="nucleotide sequence ID" value="NZ_WWCT01000033.1"/>
</dbReference>
<dbReference type="EMBL" id="WWCT01000033">
    <property type="protein sequence ID" value="MYN30233.1"/>
    <property type="molecule type" value="Genomic_DNA"/>
</dbReference>
<reference evidence="1 2" key="1">
    <citation type="submission" date="2019-12" db="EMBL/GenBank/DDBJ databases">
        <title>Novel species isolated from a subtropical stream in China.</title>
        <authorList>
            <person name="Lu H."/>
        </authorList>
    </citation>
    <scope>NUCLEOTIDE SEQUENCE [LARGE SCALE GENOMIC DNA]</scope>
    <source>
        <strain evidence="1 2">CY42W</strain>
    </source>
</reference>
<dbReference type="Proteomes" id="UP000642144">
    <property type="component" value="Unassembled WGS sequence"/>
</dbReference>
<keyword evidence="2" id="KW-1185">Reference proteome</keyword>
<accession>A0ABW9W8A5</accession>
<sequence length="68" mass="8086">MNDSLHFALLFFGIFGCRSAPFAVILYATVDGPCRERMHHKLVQIWLRRTSRFRPRTVNVCDWRYALE</sequence>
<comment type="caution">
    <text evidence="1">The sequence shown here is derived from an EMBL/GenBank/DDBJ whole genome shotgun (WGS) entry which is preliminary data.</text>
</comment>
<organism evidence="1 2">
    <name type="scientific">Duganella levis</name>
    <dbReference type="NCBI Taxonomy" id="2692169"/>
    <lineage>
        <taxon>Bacteria</taxon>
        <taxon>Pseudomonadati</taxon>
        <taxon>Pseudomonadota</taxon>
        <taxon>Betaproteobacteria</taxon>
        <taxon>Burkholderiales</taxon>
        <taxon>Oxalobacteraceae</taxon>
        <taxon>Telluria group</taxon>
        <taxon>Duganella</taxon>
    </lineage>
</organism>
<evidence type="ECO:0000313" key="1">
    <source>
        <dbReference type="EMBL" id="MYN30233.1"/>
    </source>
</evidence>
<gene>
    <name evidence="1" type="ORF">GTP69_27880</name>
</gene>
<name>A0ABW9W8A5_9BURK</name>
<evidence type="ECO:0008006" key="3">
    <source>
        <dbReference type="Google" id="ProtNLM"/>
    </source>
</evidence>
<evidence type="ECO:0000313" key="2">
    <source>
        <dbReference type="Proteomes" id="UP000642144"/>
    </source>
</evidence>
<proteinExistence type="predicted"/>